<keyword evidence="2" id="KW-1133">Transmembrane helix</keyword>
<feature type="compositionally biased region" description="Polar residues" evidence="1">
    <location>
        <begin position="247"/>
        <end position="258"/>
    </location>
</feature>
<feature type="compositionally biased region" description="Pro residues" evidence="1">
    <location>
        <begin position="198"/>
        <end position="236"/>
    </location>
</feature>
<dbReference type="OrthoDB" id="4174427at2759"/>
<feature type="compositionally biased region" description="Low complexity" evidence="1">
    <location>
        <begin position="297"/>
        <end position="309"/>
    </location>
</feature>
<evidence type="ECO:0000313" key="4">
    <source>
        <dbReference type="EMBL" id="EGD99410.1"/>
    </source>
</evidence>
<feature type="signal peptide" evidence="3">
    <location>
        <begin position="1"/>
        <end position="20"/>
    </location>
</feature>
<dbReference type="EMBL" id="GG698521">
    <property type="protein sequence ID" value="EGD99410.1"/>
    <property type="molecule type" value="Genomic_DNA"/>
</dbReference>
<feature type="compositionally biased region" description="Basic and acidic residues" evidence="1">
    <location>
        <begin position="152"/>
        <end position="178"/>
    </location>
</feature>
<feature type="region of interest" description="Disordered" evidence="1">
    <location>
        <begin position="25"/>
        <end position="357"/>
    </location>
</feature>
<feature type="compositionally biased region" description="Low complexity" evidence="1">
    <location>
        <begin position="321"/>
        <end position="357"/>
    </location>
</feature>
<keyword evidence="2" id="KW-0472">Membrane</keyword>
<feature type="compositionally biased region" description="Pro residues" evidence="1">
    <location>
        <begin position="179"/>
        <end position="188"/>
    </location>
</feature>
<gene>
    <name evidence="4" type="ORF">TESG_06763</name>
</gene>
<evidence type="ECO:0000256" key="2">
    <source>
        <dbReference type="SAM" id="Phobius"/>
    </source>
</evidence>
<sequence length="587" mass="62126">MLPPTFIQLLLLQSCAAALATAPSIRSSARPDSCSDQLGCLKQDDSKLPQQFDPLWIWDEISKAKRADDDKGKGGGGKEGEQGEDQQRRPPSGPPKKDDDPDNNPDNKQGNDDGKGGSGGPETGSGNGGGGEKGEKDHPNKGENGGGNGGGKDNKPPKTDPPKNDPPKNDPPKNDPPKNDPPNNPPKNDPPKNDPPKSEPPPSVPTQQPDPPRDPAPSRPPPDPMTQQPDPAPSPTRDPATEKDPGTRTNEPQPTNGDPSPSQPPPPESKPSAEPTEAPTNTKDPEPNSTDPVPATSSSEPSGSSKSPEQTTSPTGDPAESSNGPPAPTSSSSSTPLTSSTTLPSPPKSKGSSLSKGGVAAGAVFGGFVVISLIFLTFVYYKRWKHTRENQTDEGSSRRLSPFPPTPPMGNVQQTQTGIVDHNESMAYDHNMSSFGVLSSPSQGDSYPHSMEEKGIAYSTYPSHQDAAYQASLSQSAQNELHLPQGNMGNTTQSNSLIASNEHQHQYMAYSPDLMEDEKTGFHAVGAPGLAPLPESSQENLHLHNSSEEYRRPIPKRYSAVNSHQAGRNSLMQLTSHNNAVYPANSQ</sequence>
<keyword evidence="2" id="KW-0812">Transmembrane</keyword>
<feature type="region of interest" description="Disordered" evidence="1">
    <location>
        <begin position="388"/>
        <end position="412"/>
    </location>
</feature>
<name>F2S761_TRIT1</name>
<feature type="compositionally biased region" description="Low complexity" evidence="1">
    <location>
        <begin position="270"/>
        <end position="279"/>
    </location>
</feature>
<feature type="chain" id="PRO_5003285912" evidence="3">
    <location>
        <begin position="21"/>
        <end position="587"/>
    </location>
</feature>
<evidence type="ECO:0000256" key="3">
    <source>
        <dbReference type="SAM" id="SignalP"/>
    </source>
</evidence>
<keyword evidence="5" id="KW-1185">Reference proteome</keyword>
<accession>F2S761</accession>
<dbReference type="AlphaFoldDB" id="F2S761"/>
<dbReference type="Proteomes" id="UP000009172">
    <property type="component" value="Unassembled WGS sequence"/>
</dbReference>
<feature type="compositionally biased region" description="Basic and acidic residues" evidence="1">
    <location>
        <begin position="60"/>
        <end position="88"/>
    </location>
</feature>
<feature type="compositionally biased region" description="Basic and acidic residues" evidence="1">
    <location>
        <begin position="388"/>
        <end position="397"/>
    </location>
</feature>
<protein>
    <submittedName>
        <fullName evidence="4">Uncharacterized protein</fullName>
    </submittedName>
</protein>
<evidence type="ECO:0000313" key="5">
    <source>
        <dbReference type="Proteomes" id="UP000009172"/>
    </source>
</evidence>
<feature type="compositionally biased region" description="Gly residues" evidence="1">
    <location>
        <begin position="116"/>
        <end position="131"/>
    </location>
</feature>
<keyword evidence="3" id="KW-0732">Signal</keyword>
<proteinExistence type="predicted"/>
<organism evidence="4 5">
    <name type="scientific">Trichophyton tonsurans (strain CBS 112818)</name>
    <name type="common">Scalp ringworm fungus</name>
    <dbReference type="NCBI Taxonomy" id="647933"/>
    <lineage>
        <taxon>Eukaryota</taxon>
        <taxon>Fungi</taxon>
        <taxon>Dikarya</taxon>
        <taxon>Ascomycota</taxon>
        <taxon>Pezizomycotina</taxon>
        <taxon>Eurotiomycetes</taxon>
        <taxon>Eurotiomycetidae</taxon>
        <taxon>Onygenales</taxon>
        <taxon>Arthrodermataceae</taxon>
        <taxon>Trichophyton</taxon>
    </lineage>
</organism>
<feature type="compositionally biased region" description="Basic and acidic residues" evidence="1">
    <location>
        <begin position="132"/>
        <end position="141"/>
    </location>
</feature>
<reference evidence="5" key="1">
    <citation type="journal article" date="2012" name="MBio">
        <title>Comparative genome analysis of Trichophyton rubrum and related dermatophytes reveals candidate genes involved in infection.</title>
        <authorList>
            <person name="Martinez D.A."/>
            <person name="Oliver B.G."/>
            <person name="Graeser Y."/>
            <person name="Goldberg J.M."/>
            <person name="Li W."/>
            <person name="Martinez-Rossi N.M."/>
            <person name="Monod M."/>
            <person name="Shelest E."/>
            <person name="Barton R.C."/>
            <person name="Birch E."/>
            <person name="Brakhage A.A."/>
            <person name="Chen Z."/>
            <person name="Gurr S.J."/>
            <person name="Heiman D."/>
            <person name="Heitman J."/>
            <person name="Kosti I."/>
            <person name="Rossi A."/>
            <person name="Saif S."/>
            <person name="Samalova M."/>
            <person name="Saunders C.W."/>
            <person name="Shea T."/>
            <person name="Summerbell R.C."/>
            <person name="Xu J."/>
            <person name="Young S."/>
            <person name="Zeng Q."/>
            <person name="Birren B.W."/>
            <person name="Cuomo C.A."/>
            <person name="White T.C."/>
        </authorList>
    </citation>
    <scope>NUCLEOTIDE SEQUENCE [LARGE SCALE GENOMIC DNA]</scope>
    <source>
        <strain evidence="5">CBS 112818</strain>
    </source>
</reference>
<dbReference type="HOGENOM" id="CLU_030208_0_0_1"/>
<feature type="transmembrane region" description="Helical" evidence="2">
    <location>
        <begin position="359"/>
        <end position="381"/>
    </location>
</feature>
<evidence type="ECO:0000256" key="1">
    <source>
        <dbReference type="SAM" id="MobiDB-lite"/>
    </source>
</evidence>